<dbReference type="PROSITE" id="PS52015">
    <property type="entry name" value="TONB_CTD"/>
    <property type="match status" value="2"/>
</dbReference>
<evidence type="ECO:0000256" key="3">
    <source>
        <dbReference type="ARBA" id="ARBA00022448"/>
    </source>
</evidence>
<keyword evidence="4" id="KW-1003">Cell membrane</keyword>
<comment type="caution">
    <text evidence="12">The sequence shown here is derived from an EMBL/GenBank/DDBJ whole genome shotgun (WGS) entry which is preliminary data.</text>
</comment>
<keyword evidence="10" id="KW-0732">Signal</keyword>
<gene>
    <name evidence="12" type="ORF">GCM10022268_02880</name>
</gene>
<dbReference type="PANTHER" id="PTHR33446">
    <property type="entry name" value="PROTEIN TONB-RELATED"/>
    <property type="match status" value="1"/>
</dbReference>
<feature type="signal peptide" evidence="10">
    <location>
        <begin position="1"/>
        <end position="21"/>
    </location>
</feature>
<dbReference type="Pfam" id="PF03544">
    <property type="entry name" value="TonB_C"/>
    <property type="match status" value="1"/>
</dbReference>
<organism evidence="12 13">
    <name type="scientific">Sphingomonas cynarae</name>
    <dbReference type="NCBI Taxonomy" id="930197"/>
    <lineage>
        <taxon>Bacteria</taxon>
        <taxon>Pseudomonadati</taxon>
        <taxon>Pseudomonadota</taxon>
        <taxon>Alphaproteobacteria</taxon>
        <taxon>Sphingomonadales</taxon>
        <taxon>Sphingomonadaceae</taxon>
        <taxon>Sphingomonas</taxon>
    </lineage>
</organism>
<dbReference type="EMBL" id="BAABBF010000001">
    <property type="protein sequence ID" value="GAA3695674.1"/>
    <property type="molecule type" value="Genomic_DNA"/>
</dbReference>
<sequence>MIAVLSAAVATAQLAAPPRPAASPAAYVPPPIVSTQPVGAARTLFAWMPGTVACDGMTVAPVAMRRPLTSLSWPGADIARTVTYRFRIDAAGRPLSIAKDVGGQNIRTEDIAPSLAASRFPAGVARADCAITYTTRSTPLAEAPVADLMSYSITPMTGALPPAGWDRIMPVGTSCRTDPPPRILLRAYPDFLAFPPTPGVRGWSMVGYDLDARGRPIRVRTVGGTGNPALDTASVKAVAASRFTPGARAGCLYPYWQNPATIAAPPLPDRIGTVDTANRCPAGNWTYRPAPIYPQPWHRRAIEGWAVVAFDVAPWGDIGNVRVVASEPGADFGVEALRLLRGARKPVSATGHVGCVERIYFVMKAKTPAPADPVVTYD</sequence>
<dbReference type="InterPro" id="IPR006260">
    <property type="entry name" value="TonB/TolA_C"/>
</dbReference>
<keyword evidence="7" id="KW-0653">Protein transport</keyword>
<dbReference type="SUPFAM" id="SSF74653">
    <property type="entry name" value="TolA/TonB C-terminal domain"/>
    <property type="match status" value="2"/>
</dbReference>
<dbReference type="InterPro" id="IPR051045">
    <property type="entry name" value="TonB-dependent_transducer"/>
</dbReference>
<dbReference type="InterPro" id="IPR037682">
    <property type="entry name" value="TonB_C"/>
</dbReference>
<feature type="domain" description="TonB C-terminal" evidence="11">
    <location>
        <begin position="278"/>
        <end position="370"/>
    </location>
</feature>
<keyword evidence="13" id="KW-1185">Reference proteome</keyword>
<feature type="domain" description="TonB C-terminal" evidence="11">
    <location>
        <begin position="176"/>
        <end position="275"/>
    </location>
</feature>
<comment type="similarity">
    <text evidence="2">Belongs to the TonB family.</text>
</comment>
<keyword evidence="5" id="KW-0997">Cell inner membrane</keyword>
<dbReference type="RefSeq" id="WP_344691556.1">
    <property type="nucleotide sequence ID" value="NZ_BAABBF010000001.1"/>
</dbReference>
<reference evidence="13" key="1">
    <citation type="journal article" date="2019" name="Int. J. Syst. Evol. Microbiol.">
        <title>The Global Catalogue of Microorganisms (GCM) 10K type strain sequencing project: providing services to taxonomists for standard genome sequencing and annotation.</title>
        <authorList>
            <consortium name="The Broad Institute Genomics Platform"/>
            <consortium name="The Broad Institute Genome Sequencing Center for Infectious Disease"/>
            <person name="Wu L."/>
            <person name="Ma J."/>
        </authorList>
    </citation>
    <scope>NUCLEOTIDE SEQUENCE [LARGE SCALE GENOMIC DNA]</scope>
    <source>
        <strain evidence="13">JCM 17498</strain>
    </source>
</reference>
<evidence type="ECO:0000256" key="9">
    <source>
        <dbReference type="ARBA" id="ARBA00023136"/>
    </source>
</evidence>
<name>A0ABP7CUU3_9SPHN</name>
<comment type="subcellular location">
    <subcellularLocation>
        <location evidence="1">Cell inner membrane</location>
        <topology evidence="1">Single-pass membrane protein</topology>
        <orientation evidence="1">Periplasmic side</orientation>
    </subcellularLocation>
</comment>
<evidence type="ECO:0000256" key="10">
    <source>
        <dbReference type="SAM" id="SignalP"/>
    </source>
</evidence>
<evidence type="ECO:0000256" key="2">
    <source>
        <dbReference type="ARBA" id="ARBA00006555"/>
    </source>
</evidence>
<evidence type="ECO:0000256" key="7">
    <source>
        <dbReference type="ARBA" id="ARBA00022927"/>
    </source>
</evidence>
<evidence type="ECO:0000256" key="8">
    <source>
        <dbReference type="ARBA" id="ARBA00022989"/>
    </source>
</evidence>
<feature type="chain" id="PRO_5045077368" description="TonB C-terminal domain-containing protein" evidence="10">
    <location>
        <begin position="22"/>
        <end position="378"/>
    </location>
</feature>
<dbReference type="Gene3D" id="3.30.1150.10">
    <property type="match status" value="1"/>
</dbReference>
<keyword evidence="6" id="KW-0812">Transmembrane</keyword>
<evidence type="ECO:0000256" key="6">
    <source>
        <dbReference type="ARBA" id="ARBA00022692"/>
    </source>
</evidence>
<evidence type="ECO:0000256" key="5">
    <source>
        <dbReference type="ARBA" id="ARBA00022519"/>
    </source>
</evidence>
<keyword evidence="9" id="KW-0472">Membrane</keyword>
<dbReference type="Proteomes" id="UP001500523">
    <property type="component" value="Unassembled WGS sequence"/>
</dbReference>
<dbReference type="NCBIfam" id="TIGR01352">
    <property type="entry name" value="tonB_Cterm"/>
    <property type="match status" value="1"/>
</dbReference>
<keyword evidence="3" id="KW-0813">Transport</keyword>
<keyword evidence="8" id="KW-1133">Transmembrane helix</keyword>
<evidence type="ECO:0000313" key="13">
    <source>
        <dbReference type="Proteomes" id="UP001500523"/>
    </source>
</evidence>
<protein>
    <recommendedName>
        <fullName evidence="11">TonB C-terminal domain-containing protein</fullName>
    </recommendedName>
</protein>
<evidence type="ECO:0000313" key="12">
    <source>
        <dbReference type="EMBL" id="GAA3695674.1"/>
    </source>
</evidence>
<evidence type="ECO:0000256" key="4">
    <source>
        <dbReference type="ARBA" id="ARBA00022475"/>
    </source>
</evidence>
<proteinExistence type="inferred from homology"/>
<evidence type="ECO:0000256" key="1">
    <source>
        <dbReference type="ARBA" id="ARBA00004383"/>
    </source>
</evidence>
<accession>A0ABP7CUU3</accession>
<dbReference type="Gene3D" id="3.30.2420.10">
    <property type="entry name" value="TonB"/>
    <property type="match status" value="1"/>
</dbReference>
<evidence type="ECO:0000259" key="11">
    <source>
        <dbReference type="PROSITE" id="PS52015"/>
    </source>
</evidence>